<feature type="transmembrane region" description="Helical" evidence="1">
    <location>
        <begin position="170"/>
        <end position="203"/>
    </location>
</feature>
<gene>
    <name evidence="2" type="ORF">RU93_GL002216</name>
</gene>
<feature type="transmembrane region" description="Helical" evidence="1">
    <location>
        <begin position="351"/>
        <end position="372"/>
    </location>
</feature>
<reference evidence="2 3" key="1">
    <citation type="submission" date="2014-12" db="EMBL/GenBank/DDBJ databases">
        <title>Draft genome sequences of 29 type strains of Enterococci.</title>
        <authorList>
            <person name="Zhong Z."/>
            <person name="Sun Z."/>
            <person name="Liu W."/>
            <person name="Zhang W."/>
            <person name="Zhang H."/>
        </authorList>
    </citation>
    <scope>NUCLEOTIDE SEQUENCE [LARGE SCALE GENOMIC DNA]</scope>
    <source>
        <strain evidence="2 3">DSM 17690</strain>
    </source>
</reference>
<dbReference type="GO" id="GO:0016020">
    <property type="term" value="C:membrane"/>
    <property type="evidence" value="ECO:0007669"/>
    <property type="project" value="InterPro"/>
</dbReference>
<dbReference type="RefSeq" id="WP_071874913.1">
    <property type="nucleotide sequence ID" value="NZ_JBHSHF010000017.1"/>
</dbReference>
<feature type="transmembrane region" description="Helical" evidence="1">
    <location>
        <begin position="100"/>
        <end position="119"/>
    </location>
</feature>
<sequence>MTDLFQQRVRHHQRRMQRYLKYVFNDHFAFTMTFLLGGLGFYYSGLLKTLPSPYPLGKIIVVLFLFLTLYFGQFASLIQRADGIFLLPKETQMRKYLNQALIYSCYLPFGVLILTTAMAMPLVVIATGNVSFSSTIFFIFILWNLKGSHLLIQRLAFFQNVKGLRQQSKILWTVVSLAILSVSIFGSYVWASLLAIFQIVFFYQWLWVKMHAPLDWEAFIHAEQTRLRRVYQFIHLFTDVPEMQGTIKRRKSLDWVFRNITVTQENTYLYLFSRHFVRGTEYSGLYLRLTVIGSLLLFFVNDVWFALGIGSLFLYLIGFQLLPLAQQFRYVTTVQLYPIQEKQKEKALRQLLTVLLSLCALIFGIIGGISLASVRQGFIVTGTYFGVVGLFIFIYLPYRIKKLTE</sequence>
<keyword evidence="1" id="KW-1133">Transmembrane helix</keyword>
<keyword evidence="1" id="KW-0472">Membrane</keyword>
<feature type="transmembrane region" description="Helical" evidence="1">
    <location>
        <begin position="20"/>
        <end position="44"/>
    </location>
</feature>
<feature type="transmembrane region" description="Helical" evidence="1">
    <location>
        <begin position="303"/>
        <end position="322"/>
    </location>
</feature>
<dbReference type="AlphaFoldDB" id="A0A1L8QSI1"/>
<keyword evidence="1" id="KW-0812">Transmembrane</keyword>
<feature type="transmembrane region" description="Helical" evidence="1">
    <location>
        <begin position="56"/>
        <end position="79"/>
    </location>
</feature>
<keyword evidence="3" id="KW-1185">Reference proteome</keyword>
<organism evidence="2 3">
    <name type="scientific">Enterococcus aquimarinus</name>
    <dbReference type="NCBI Taxonomy" id="328396"/>
    <lineage>
        <taxon>Bacteria</taxon>
        <taxon>Bacillati</taxon>
        <taxon>Bacillota</taxon>
        <taxon>Bacilli</taxon>
        <taxon>Lactobacillales</taxon>
        <taxon>Enterococcaceae</taxon>
        <taxon>Enterococcus</taxon>
    </lineage>
</organism>
<dbReference type="STRING" id="328396.RU93_GL002216"/>
<proteinExistence type="predicted"/>
<dbReference type="OrthoDB" id="2447941at2"/>
<dbReference type="Pfam" id="PF05975">
    <property type="entry name" value="EcsB"/>
    <property type="match status" value="1"/>
</dbReference>
<protein>
    <recommendedName>
        <fullName evidence="4">Bacterial ABC transporter protein EcsB</fullName>
    </recommendedName>
</protein>
<accession>A0A1L8QSI1</accession>
<comment type="caution">
    <text evidence="2">The sequence shown here is derived from an EMBL/GenBank/DDBJ whole genome shotgun (WGS) entry which is preliminary data.</text>
</comment>
<evidence type="ECO:0000256" key="1">
    <source>
        <dbReference type="SAM" id="Phobius"/>
    </source>
</evidence>
<evidence type="ECO:0008006" key="4">
    <source>
        <dbReference type="Google" id="ProtNLM"/>
    </source>
</evidence>
<dbReference type="PIRSF" id="PIRSF037259">
    <property type="entry name" value="EcsB_ABC"/>
    <property type="match status" value="1"/>
</dbReference>
<evidence type="ECO:0000313" key="2">
    <source>
        <dbReference type="EMBL" id="OJG10437.1"/>
    </source>
</evidence>
<name>A0A1L8QSI1_9ENTE</name>
<evidence type="ECO:0000313" key="3">
    <source>
        <dbReference type="Proteomes" id="UP000182149"/>
    </source>
</evidence>
<dbReference type="Proteomes" id="UP000182149">
    <property type="component" value="Unassembled WGS sequence"/>
</dbReference>
<dbReference type="EMBL" id="JXKD01000008">
    <property type="protein sequence ID" value="OJG10437.1"/>
    <property type="molecule type" value="Genomic_DNA"/>
</dbReference>
<dbReference type="InterPro" id="IPR010288">
    <property type="entry name" value="EcsB_ABC"/>
</dbReference>
<feature type="transmembrane region" description="Helical" evidence="1">
    <location>
        <begin position="378"/>
        <end position="398"/>
    </location>
</feature>